<dbReference type="InterPro" id="IPR041677">
    <property type="entry name" value="DNA2/NAM7_AAA_11"/>
</dbReference>
<evidence type="ECO:0000313" key="6">
    <source>
        <dbReference type="EMBL" id="KAK4502577.1"/>
    </source>
</evidence>
<feature type="domain" description="DNA2/NAM7 helicase-like C-terminal" evidence="4">
    <location>
        <begin position="713"/>
        <end position="899"/>
    </location>
</feature>
<feature type="domain" description="DNA2/NAM7 helicase helicase" evidence="3">
    <location>
        <begin position="323"/>
        <end position="700"/>
    </location>
</feature>
<dbReference type="InterPro" id="IPR045055">
    <property type="entry name" value="DNA2/NAM7-like"/>
</dbReference>
<dbReference type="InterPro" id="IPR027417">
    <property type="entry name" value="P-loop_NTPase"/>
</dbReference>
<dbReference type="Pfam" id="PF13086">
    <property type="entry name" value="AAA_11"/>
    <property type="match status" value="1"/>
</dbReference>
<evidence type="ECO:0000259" key="5">
    <source>
        <dbReference type="Pfam" id="PF25396"/>
    </source>
</evidence>
<evidence type="ECO:0000256" key="1">
    <source>
        <dbReference type="ARBA" id="ARBA00022806"/>
    </source>
</evidence>
<feature type="compositionally biased region" description="Low complexity" evidence="2">
    <location>
        <begin position="69"/>
        <end position="84"/>
    </location>
</feature>
<feature type="region of interest" description="Disordered" evidence="2">
    <location>
        <begin position="62"/>
        <end position="87"/>
    </location>
</feature>
<dbReference type="EMBL" id="JAXOVC010000004">
    <property type="protein sequence ID" value="KAK4502577.1"/>
    <property type="molecule type" value="Genomic_DNA"/>
</dbReference>
<dbReference type="Pfam" id="PF13087">
    <property type="entry name" value="AAA_12"/>
    <property type="match status" value="1"/>
</dbReference>
<dbReference type="SUPFAM" id="SSF52540">
    <property type="entry name" value="P-loop containing nucleoside triphosphate hydrolases"/>
    <property type="match status" value="1"/>
</dbReference>
<evidence type="ECO:0000313" key="7">
    <source>
        <dbReference type="Proteomes" id="UP001305779"/>
    </source>
</evidence>
<dbReference type="CDD" id="cd18808">
    <property type="entry name" value="SF1_C_Upf1"/>
    <property type="match status" value="1"/>
</dbReference>
<dbReference type="Pfam" id="PF25396">
    <property type="entry name" value="ZNFX1"/>
    <property type="match status" value="1"/>
</dbReference>
<dbReference type="CDD" id="cd06008">
    <property type="entry name" value="NF-X1-zinc-finger"/>
    <property type="match status" value="1"/>
</dbReference>
<comment type="caution">
    <text evidence="6">The sequence shown here is derived from an EMBL/GenBank/DDBJ whole genome shotgun (WGS) entry which is preliminary data.</text>
</comment>
<reference evidence="6 7" key="1">
    <citation type="journal article" date="2023" name="G3 (Bethesda)">
        <title>A chromosome-level genome assembly of Zasmidium syzygii isolated from banana leaves.</title>
        <authorList>
            <person name="van Westerhoven A.C."/>
            <person name="Mehrabi R."/>
            <person name="Talebi R."/>
            <person name="Steentjes M.B.F."/>
            <person name="Corcolon B."/>
            <person name="Chong P.A."/>
            <person name="Kema G.H.J."/>
            <person name="Seidl M.F."/>
        </authorList>
    </citation>
    <scope>NUCLEOTIDE SEQUENCE [LARGE SCALE GENOMIC DNA]</scope>
    <source>
        <strain evidence="6 7">P124</strain>
    </source>
</reference>
<dbReference type="PANTHER" id="PTHR10887">
    <property type="entry name" value="DNA2/NAM7 HELICASE FAMILY"/>
    <property type="match status" value="1"/>
</dbReference>
<keyword evidence="1" id="KW-0547">Nucleotide-binding</keyword>
<protein>
    <recommendedName>
        <fullName evidence="8">RNA helicase</fullName>
    </recommendedName>
</protein>
<keyword evidence="7" id="KW-1185">Reference proteome</keyword>
<sequence>MNEHLTERISRSRRGGKADHRSEQAEVWLLPPKLNPRIREYHEGGRASGGAWLDKPEFPTSEEILDRQSGSSSSSSDNADSSSSVVEITPNKPVGAFEDIEDYLSTQYELLREDAVKGLRNAVDRVRITPQAAEDAFSGQVGIYEKVHICGVTISTRGVAARVTFSLVRAGKKIIWEQSKRLITGSLVVLTPKNDMFNSKVIVATVAARPLDGVQQNPPEIDLFFPRADEIEIDPAQEYVMLEDRSSFYEAARPTLLGLQHMKRESFPLSEHLVDVQSKVDVPKFVRDHPQMDLTSAMTNNKHETYENVDVLKQWPVQPHSELDASQLKALRRMLTKQLAIVQGPPGTGKTHVSVRAIEIMLRNRRPDDGPIIIACQTNHAIDQILRHIAPFEPEFVRLGGRSKDKDVIKKRTLYEVRNLTSESPPAGCMFGMARKKMEDMKKDFALVLTPLIPDKKPLDHRTLENFNILTKAQADSLESGAARWVQDKKVNPNEARSPFLIWLGDKLIPVPPKQEPEEFGFDFEEVDLEFEQIKETEAENAKDDEEFEHLIGPYLPLADNFTCRQIPGGDAKVKDLLREQDMWSIPEAKRPNIYRHLQTEMKKQITTSVRDIGKRYSEQVDKRRIGYWEKDENILKRQKIIGMTTTGFSKYRALISALQPKTILIEEAAETLESPVAVACIPSLQNLILVGDHQQLRPHTQVRDHEGKPYYLNVSLFERLVNNNIEFDTLAKQRRMIPEVRRLLYPIYGKGIQDHASVVNPAIRPPVPGMGGVNSFFFTHQWSEQRDQHMSSLNPMEADMIVGFFTHLVYNGIDSEDITVLTFYNGQRKRILADLRRQLDGRKFNVVTVDSYQGEENKIVLLSLVRSNENNQIGFLNVDNRVCVALSRAQCGFYIFGNGLLLHKNSPIWNSVIEIMANSKNKNTKHIRKDTPSIQPIRIGGSLPIRCSNHDRIVEVAEPDGWENLLGGCDQLCGGTLPCGHPCELVCHPISHEEVNCIKCRSKQRLLDRANGVDPTPGETAPLEPRPSTGSKTSVSKSSDSWTNFANHEPARVQKRIDLYQSSPEKIDPKLIDHGAESELTPTLQQMHFGLDGAADGPYRPASAESGRVHYVDIYQTGGKHGKKDEDGQNRKNGKDWSKENSLLD</sequence>
<feature type="compositionally biased region" description="Low complexity" evidence="2">
    <location>
        <begin position="1029"/>
        <end position="1042"/>
    </location>
</feature>
<proteinExistence type="predicted"/>
<feature type="compositionally biased region" description="Basic and acidic residues" evidence="2">
    <location>
        <begin position="1"/>
        <end position="24"/>
    </location>
</feature>
<evidence type="ECO:0000259" key="3">
    <source>
        <dbReference type="Pfam" id="PF13086"/>
    </source>
</evidence>
<dbReference type="InterPro" id="IPR041679">
    <property type="entry name" value="DNA2/NAM7-like_C"/>
</dbReference>
<dbReference type="Gene3D" id="3.40.50.300">
    <property type="entry name" value="P-loop containing nucleotide triphosphate hydrolases"/>
    <property type="match status" value="3"/>
</dbReference>
<keyword evidence="1" id="KW-0378">Hydrolase</keyword>
<dbReference type="Proteomes" id="UP001305779">
    <property type="component" value="Unassembled WGS sequence"/>
</dbReference>
<dbReference type="PANTHER" id="PTHR10887:SF341">
    <property type="entry name" value="NFX1-TYPE ZINC FINGER-CONTAINING PROTEIN 1"/>
    <property type="match status" value="1"/>
</dbReference>
<keyword evidence="1" id="KW-0347">Helicase</keyword>
<organism evidence="6 7">
    <name type="scientific">Zasmidium cellare</name>
    <name type="common">Wine cellar mold</name>
    <name type="synonym">Racodium cellare</name>
    <dbReference type="NCBI Taxonomy" id="395010"/>
    <lineage>
        <taxon>Eukaryota</taxon>
        <taxon>Fungi</taxon>
        <taxon>Dikarya</taxon>
        <taxon>Ascomycota</taxon>
        <taxon>Pezizomycotina</taxon>
        <taxon>Dothideomycetes</taxon>
        <taxon>Dothideomycetidae</taxon>
        <taxon>Mycosphaerellales</taxon>
        <taxon>Mycosphaerellaceae</taxon>
        <taxon>Zasmidium</taxon>
    </lineage>
</organism>
<gene>
    <name evidence="6" type="ORF">PRZ48_006003</name>
</gene>
<name>A0ABR0ELW3_ZASCE</name>
<dbReference type="InterPro" id="IPR057373">
    <property type="entry name" value="ZNFX1"/>
</dbReference>
<dbReference type="InterPro" id="IPR047187">
    <property type="entry name" value="SF1_C_Upf1"/>
</dbReference>
<feature type="region of interest" description="Disordered" evidence="2">
    <location>
        <begin position="1010"/>
        <end position="1049"/>
    </location>
</feature>
<accession>A0ABR0ELW3</accession>
<feature type="region of interest" description="Disordered" evidence="2">
    <location>
        <begin position="1"/>
        <end position="29"/>
    </location>
</feature>
<evidence type="ECO:0000259" key="4">
    <source>
        <dbReference type="Pfam" id="PF13087"/>
    </source>
</evidence>
<evidence type="ECO:0000256" key="2">
    <source>
        <dbReference type="SAM" id="MobiDB-lite"/>
    </source>
</evidence>
<evidence type="ECO:0008006" key="8">
    <source>
        <dbReference type="Google" id="ProtNLM"/>
    </source>
</evidence>
<feature type="region of interest" description="Disordered" evidence="2">
    <location>
        <begin position="1116"/>
        <end position="1146"/>
    </location>
</feature>
<keyword evidence="1" id="KW-0067">ATP-binding</keyword>
<feature type="compositionally biased region" description="Basic and acidic residues" evidence="2">
    <location>
        <begin position="1124"/>
        <end position="1140"/>
    </location>
</feature>
<feature type="domain" description="ZNFX1" evidence="5">
    <location>
        <begin position="140"/>
        <end position="244"/>
    </location>
</feature>